<keyword evidence="2" id="KW-0812">Transmembrane</keyword>
<keyword evidence="2" id="KW-1133">Transmembrane helix</keyword>
<evidence type="ECO:0000256" key="2">
    <source>
        <dbReference type="SAM" id="Phobius"/>
    </source>
</evidence>
<comment type="caution">
    <text evidence="3">The sequence shown here is derived from an EMBL/GenBank/DDBJ whole genome shotgun (WGS) entry which is preliminary data.</text>
</comment>
<sequence>MISVLLWIIGLYAAVAACAYGWARRRRQADRQHYVLVAGNHQREIEGYVRKLQWQAQRLGREFGITVLLAPDSYDETAAIVEKFARGETGIGLVRQSVEASEDHRSKEEWERAWESESPTSGPQQWIWVELPAAGEAKGPRR</sequence>
<feature type="region of interest" description="Disordered" evidence="1">
    <location>
        <begin position="97"/>
        <end position="142"/>
    </location>
</feature>
<protein>
    <submittedName>
        <fullName evidence="3">Uncharacterized protein</fullName>
    </submittedName>
</protein>
<accession>A0A7X0RQI2</accession>
<evidence type="ECO:0000256" key="1">
    <source>
        <dbReference type="SAM" id="MobiDB-lite"/>
    </source>
</evidence>
<keyword evidence="4" id="KW-1185">Reference proteome</keyword>
<dbReference type="RefSeq" id="WP_185142110.1">
    <property type="nucleotide sequence ID" value="NZ_JACJVP010000010.1"/>
</dbReference>
<reference evidence="3 4" key="1">
    <citation type="submission" date="2020-08" db="EMBL/GenBank/DDBJ databases">
        <title>Cohnella phylogeny.</title>
        <authorList>
            <person name="Dunlap C."/>
        </authorList>
    </citation>
    <scope>NUCLEOTIDE SEQUENCE [LARGE SCALE GENOMIC DNA]</scope>
    <source>
        <strain evidence="3 4">DSM 28246</strain>
    </source>
</reference>
<organism evidence="3 4">
    <name type="scientific">Cohnella nanjingensis</name>
    <dbReference type="NCBI Taxonomy" id="1387779"/>
    <lineage>
        <taxon>Bacteria</taxon>
        <taxon>Bacillati</taxon>
        <taxon>Bacillota</taxon>
        <taxon>Bacilli</taxon>
        <taxon>Bacillales</taxon>
        <taxon>Paenibacillaceae</taxon>
        <taxon>Cohnella</taxon>
    </lineage>
</organism>
<keyword evidence="2" id="KW-0472">Membrane</keyword>
<dbReference type="AlphaFoldDB" id="A0A7X0RQI2"/>
<gene>
    <name evidence="3" type="ORF">H7C19_08030</name>
</gene>
<feature type="transmembrane region" description="Helical" evidence="2">
    <location>
        <begin position="6"/>
        <end position="23"/>
    </location>
</feature>
<feature type="compositionally biased region" description="Basic and acidic residues" evidence="1">
    <location>
        <begin position="101"/>
        <end position="115"/>
    </location>
</feature>
<evidence type="ECO:0000313" key="3">
    <source>
        <dbReference type="EMBL" id="MBB6670636.1"/>
    </source>
</evidence>
<dbReference type="EMBL" id="JACJVP010000010">
    <property type="protein sequence ID" value="MBB6670636.1"/>
    <property type="molecule type" value="Genomic_DNA"/>
</dbReference>
<proteinExistence type="predicted"/>
<dbReference type="Proteomes" id="UP000547209">
    <property type="component" value="Unassembled WGS sequence"/>
</dbReference>
<evidence type="ECO:0000313" key="4">
    <source>
        <dbReference type="Proteomes" id="UP000547209"/>
    </source>
</evidence>
<name>A0A7X0RQI2_9BACL</name>